<dbReference type="HAMAP" id="MF_00252">
    <property type="entry name" value="Lys_tRNA_synth_class2"/>
    <property type="match status" value="1"/>
</dbReference>
<dbReference type="SUPFAM" id="SSF50249">
    <property type="entry name" value="Nucleic acid-binding proteins"/>
    <property type="match status" value="1"/>
</dbReference>
<evidence type="ECO:0000256" key="11">
    <source>
        <dbReference type="HAMAP-Rule" id="MF_00252"/>
    </source>
</evidence>
<sequence>MERKFTEQEQIRRNKIESLEANNIKAFSPTIVPTTSSYEIIEKYENLSKEEIEAKKVNVIFNGRVIAQRGPFLVLQDRFSNMQIYVDKKILDNHSSETLKLLDLGDIISVKGYISKTNTNALVIKAQDVTLLTKSLKPLPDKYHGLVDPEEKRRHRYVDTIVNEESRKTFIMRTQIIKGIREYFDNLDYMEVDTPVLHPILGGAAAKPFVTYYNALNQNFYLRIATELPLKKCLVGGFERVYEIGRIFRNEGVDATHNPEFTSIEFYEAYSDMWGMMERTEGVFKHLTHKLGISKVTFNGMEIEFKYPFAKINMVDAVSEKIGVDVRKLSDKDALDLAKKHNVKCEKYFKLGHVINELFEKYIEETLIQPTFVYGHPIEISPLAFKDEKDPRFTQRAELFIGTKEFANMFTELNDPIDQLERFESQLTERESGNEEANEIDWDFINALEYGMPPAGGCGIGIDRLIMLLTQNDSIRDILLFPQLKDLKDSK</sequence>
<dbReference type="PANTHER" id="PTHR42918:SF15">
    <property type="entry name" value="LYSINE--TRNA LIGASE, CHLOROPLASTIC_MITOCHONDRIAL"/>
    <property type="match status" value="1"/>
</dbReference>
<keyword evidence="15" id="KW-1185">Reference proteome</keyword>
<keyword evidence="9 11" id="KW-0030">Aminoacyl-tRNA synthetase</keyword>
<dbReference type="OrthoDB" id="9801152at2"/>
<comment type="subcellular location">
    <subcellularLocation>
        <location evidence="1 11">Cytoplasm</location>
    </subcellularLocation>
</comment>
<evidence type="ECO:0000256" key="5">
    <source>
        <dbReference type="ARBA" id="ARBA00022723"/>
    </source>
</evidence>
<comment type="similarity">
    <text evidence="11">Belongs to the class-II aminoacyl-tRNA synthetase family.</text>
</comment>
<evidence type="ECO:0000256" key="3">
    <source>
        <dbReference type="ARBA" id="ARBA00022490"/>
    </source>
</evidence>
<dbReference type="Pfam" id="PF01336">
    <property type="entry name" value="tRNA_anti-codon"/>
    <property type="match status" value="1"/>
</dbReference>
<evidence type="ECO:0000256" key="2">
    <source>
        <dbReference type="ARBA" id="ARBA00011738"/>
    </source>
</evidence>
<dbReference type="AlphaFoldDB" id="A0A2Z5IQ44"/>
<comment type="cofactor">
    <cofactor evidence="11 12">
        <name>Mg(2+)</name>
        <dbReference type="ChEBI" id="CHEBI:18420"/>
    </cofactor>
    <text evidence="11 12">Binds 3 Mg(2+) ions per subunit.</text>
</comment>
<dbReference type="Gene3D" id="3.30.930.10">
    <property type="entry name" value="Bira Bifunctional Protein, Domain 2"/>
    <property type="match status" value="1"/>
</dbReference>
<dbReference type="SUPFAM" id="SSF55681">
    <property type="entry name" value="Class II aaRS and biotin synthetases"/>
    <property type="match status" value="1"/>
</dbReference>
<evidence type="ECO:0000256" key="7">
    <source>
        <dbReference type="ARBA" id="ARBA00022840"/>
    </source>
</evidence>
<evidence type="ECO:0000256" key="12">
    <source>
        <dbReference type="RuleBase" id="RU000336"/>
    </source>
</evidence>
<keyword evidence="5 11" id="KW-0479">Metal-binding</keyword>
<keyword evidence="8 11" id="KW-0648">Protein biosynthesis</keyword>
<dbReference type="GO" id="GO:0006430">
    <property type="term" value="P:lysyl-tRNA aminoacylation"/>
    <property type="evidence" value="ECO:0007669"/>
    <property type="project" value="UniProtKB-UniRule"/>
</dbReference>
<feature type="binding site" evidence="11">
    <location>
        <position position="398"/>
    </location>
    <ligand>
        <name>Mg(2+)</name>
        <dbReference type="ChEBI" id="CHEBI:18420"/>
        <label>1</label>
    </ligand>
</feature>
<dbReference type="GO" id="GO:0000049">
    <property type="term" value="F:tRNA binding"/>
    <property type="evidence" value="ECO:0007669"/>
    <property type="project" value="TreeGrafter"/>
</dbReference>
<evidence type="ECO:0000259" key="13">
    <source>
        <dbReference type="PROSITE" id="PS50862"/>
    </source>
</evidence>
<accession>A0A2Z5IQ44</accession>
<gene>
    <name evidence="11 14" type="primary">lysS</name>
    <name evidence="14" type="ORF">DA803_02450</name>
</gene>
<dbReference type="NCBIfam" id="NF001756">
    <property type="entry name" value="PRK00484.1"/>
    <property type="match status" value="1"/>
</dbReference>
<dbReference type="PANTHER" id="PTHR42918">
    <property type="entry name" value="LYSYL-TRNA SYNTHETASE"/>
    <property type="match status" value="1"/>
</dbReference>
<keyword evidence="7 11" id="KW-0067">ATP-binding</keyword>
<dbReference type="EMBL" id="CP029295">
    <property type="protein sequence ID" value="AXE60933.1"/>
    <property type="molecule type" value="Genomic_DNA"/>
</dbReference>
<dbReference type="InterPro" id="IPR004364">
    <property type="entry name" value="Aa-tRNA-synt_II"/>
</dbReference>
<dbReference type="PRINTS" id="PR00982">
    <property type="entry name" value="TRNASYNTHLYS"/>
</dbReference>
<dbReference type="NCBIfam" id="TIGR00499">
    <property type="entry name" value="lysS_bact"/>
    <property type="match status" value="1"/>
</dbReference>
<dbReference type="GO" id="GO:0000287">
    <property type="term" value="F:magnesium ion binding"/>
    <property type="evidence" value="ECO:0007669"/>
    <property type="project" value="UniProtKB-UniRule"/>
</dbReference>
<evidence type="ECO:0000256" key="10">
    <source>
        <dbReference type="ARBA" id="ARBA00048573"/>
    </source>
</evidence>
<dbReference type="Proteomes" id="UP000252477">
    <property type="component" value="Chromosome"/>
</dbReference>
<evidence type="ECO:0000256" key="1">
    <source>
        <dbReference type="ARBA" id="ARBA00004496"/>
    </source>
</evidence>
<keyword evidence="6 11" id="KW-0547">Nucleotide-binding</keyword>
<dbReference type="Pfam" id="PF00152">
    <property type="entry name" value="tRNA-synt_2"/>
    <property type="match status" value="1"/>
</dbReference>
<dbReference type="CDD" id="cd00775">
    <property type="entry name" value="LysRS_core"/>
    <property type="match status" value="1"/>
</dbReference>
<evidence type="ECO:0000256" key="8">
    <source>
        <dbReference type="ARBA" id="ARBA00022917"/>
    </source>
</evidence>
<name>A0A2Z5IQ44_9BACT</name>
<comment type="catalytic activity">
    <reaction evidence="10 11 12">
        <text>tRNA(Lys) + L-lysine + ATP = L-lysyl-tRNA(Lys) + AMP + diphosphate</text>
        <dbReference type="Rhea" id="RHEA:20792"/>
        <dbReference type="Rhea" id="RHEA-COMP:9696"/>
        <dbReference type="Rhea" id="RHEA-COMP:9697"/>
        <dbReference type="ChEBI" id="CHEBI:30616"/>
        <dbReference type="ChEBI" id="CHEBI:32551"/>
        <dbReference type="ChEBI" id="CHEBI:33019"/>
        <dbReference type="ChEBI" id="CHEBI:78442"/>
        <dbReference type="ChEBI" id="CHEBI:78529"/>
        <dbReference type="ChEBI" id="CHEBI:456215"/>
        <dbReference type="EC" id="6.1.1.6"/>
    </reaction>
</comment>
<protein>
    <recommendedName>
        <fullName evidence="11">Lysine--tRNA ligase</fullName>
        <ecNumber evidence="11">6.1.1.6</ecNumber>
    </recommendedName>
    <alternativeName>
        <fullName evidence="11">Lysyl-tRNA synthetase</fullName>
        <shortName evidence="11">LysRS</shortName>
    </alternativeName>
</protein>
<dbReference type="GO" id="GO:0004824">
    <property type="term" value="F:lysine-tRNA ligase activity"/>
    <property type="evidence" value="ECO:0007669"/>
    <property type="project" value="UniProtKB-UniRule"/>
</dbReference>
<dbReference type="Gene3D" id="2.40.50.140">
    <property type="entry name" value="Nucleic acid-binding proteins"/>
    <property type="match status" value="1"/>
</dbReference>
<dbReference type="InterPro" id="IPR044136">
    <property type="entry name" value="Lys-tRNA-ligase_II_N"/>
</dbReference>
<proteinExistence type="inferred from homology"/>
<dbReference type="EC" id="6.1.1.6" evidence="11"/>
<keyword evidence="4 11" id="KW-0436">Ligase</keyword>
<dbReference type="InterPro" id="IPR018149">
    <property type="entry name" value="Lys-tRNA-synth_II_C"/>
</dbReference>
<dbReference type="GO" id="GO:0005524">
    <property type="term" value="F:ATP binding"/>
    <property type="evidence" value="ECO:0007669"/>
    <property type="project" value="UniProtKB-UniRule"/>
</dbReference>
<dbReference type="InterPro" id="IPR045864">
    <property type="entry name" value="aa-tRNA-synth_II/BPL/LPL"/>
</dbReference>
<dbReference type="InterPro" id="IPR012340">
    <property type="entry name" value="NA-bd_OB-fold"/>
</dbReference>
<feature type="binding site" evidence="11">
    <location>
        <position position="405"/>
    </location>
    <ligand>
        <name>Mg(2+)</name>
        <dbReference type="ChEBI" id="CHEBI:18420"/>
        <label>1</label>
    </ligand>
</feature>
<dbReference type="InterPro" id="IPR002313">
    <property type="entry name" value="Lys-tRNA-ligase_II"/>
</dbReference>
<keyword evidence="3 11" id="KW-0963">Cytoplasm</keyword>
<evidence type="ECO:0000313" key="15">
    <source>
        <dbReference type="Proteomes" id="UP000252477"/>
    </source>
</evidence>
<evidence type="ECO:0000256" key="9">
    <source>
        <dbReference type="ARBA" id="ARBA00023146"/>
    </source>
</evidence>
<organism evidence="14 15">
    <name type="scientific">[Mycoplasma] phocae</name>
    <dbReference type="NCBI Taxonomy" id="142651"/>
    <lineage>
        <taxon>Bacteria</taxon>
        <taxon>Bacillati</taxon>
        <taxon>Mycoplasmatota</taxon>
        <taxon>Mycoplasmoidales</taxon>
        <taxon>Metamycoplasmataceae</taxon>
        <taxon>Metamycoplasma</taxon>
    </lineage>
</organism>
<evidence type="ECO:0000256" key="6">
    <source>
        <dbReference type="ARBA" id="ARBA00022741"/>
    </source>
</evidence>
<dbReference type="GO" id="GO:0005829">
    <property type="term" value="C:cytosol"/>
    <property type="evidence" value="ECO:0007669"/>
    <property type="project" value="TreeGrafter"/>
</dbReference>
<dbReference type="RefSeq" id="WP_114191033.1">
    <property type="nucleotide sequence ID" value="NZ_CP029295.1"/>
</dbReference>
<reference evidence="14 15" key="1">
    <citation type="submission" date="2018-05" db="EMBL/GenBank/DDBJ databases">
        <title>Annotation of the Mycoplasma phocidae genome.</title>
        <authorList>
            <person name="Brown D.R."/>
            <person name="Kutish G.F."/>
            <person name="Frasca S.Jr."/>
        </authorList>
    </citation>
    <scope>NUCLEOTIDE SEQUENCE [LARGE SCALE GENOMIC DNA]</scope>
    <source>
        <strain evidence="14 15">105</strain>
    </source>
</reference>
<evidence type="ECO:0000313" key="14">
    <source>
        <dbReference type="EMBL" id="AXE60933.1"/>
    </source>
</evidence>
<dbReference type="PROSITE" id="PS50862">
    <property type="entry name" value="AA_TRNA_LIGASE_II"/>
    <property type="match status" value="1"/>
</dbReference>
<dbReference type="InterPro" id="IPR004365">
    <property type="entry name" value="NA-bd_OB_tRNA"/>
</dbReference>
<dbReference type="KEGG" id="mpho:DA803_02450"/>
<comment type="subunit">
    <text evidence="2 11">Homodimer.</text>
</comment>
<evidence type="ECO:0000256" key="4">
    <source>
        <dbReference type="ARBA" id="ARBA00022598"/>
    </source>
</evidence>
<keyword evidence="11 12" id="KW-0460">Magnesium</keyword>
<feature type="binding site" evidence="11">
    <location>
        <position position="405"/>
    </location>
    <ligand>
        <name>Mg(2+)</name>
        <dbReference type="ChEBI" id="CHEBI:18420"/>
        <label>2</label>
    </ligand>
</feature>
<dbReference type="CDD" id="cd04322">
    <property type="entry name" value="LysRS_N"/>
    <property type="match status" value="1"/>
</dbReference>
<dbReference type="InterPro" id="IPR006195">
    <property type="entry name" value="aa-tRNA-synth_II"/>
</dbReference>
<feature type="domain" description="Aminoacyl-transfer RNA synthetases class-II family profile" evidence="13">
    <location>
        <begin position="170"/>
        <end position="482"/>
    </location>
</feature>